<dbReference type="Gene3D" id="3.30.1330.30">
    <property type="match status" value="1"/>
</dbReference>
<dbReference type="SUPFAM" id="SSF53137">
    <property type="entry name" value="Translational machinery components"/>
    <property type="match status" value="1"/>
</dbReference>
<dbReference type="FunCoup" id="A0A5J5F908">
    <property type="interactions" value="577"/>
</dbReference>
<keyword evidence="5" id="KW-0132">Cell division</keyword>
<dbReference type="EMBL" id="VXIS01000015">
    <property type="protein sequence ID" value="KAA8913399.1"/>
    <property type="molecule type" value="Genomic_DNA"/>
</dbReference>
<dbReference type="SUPFAM" id="SSF159065">
    <property type="entry name" value="Dom34/Pelota N-terminal domain-like"/>
    <property type="match status" value="1"/>
</dbReference>
<name>A0A5J5F908_9PEZI</name>
<evidence type="ECO:0000256" key="5">
    <source>
        <dbReference type="ARBA" id="ARBA00022618"/>
    </source>
</evidence>
<dbReference type="Proteomes" id="UP000326924">
    <property type="component" value="Unassembled WGS sequence"/>
</dbReference>
<dbReference type="InterPro" id="IPR058547">
    <property type="entry name" value="Pelota_N"/>
</dbReference>
<dbReference type="PANTHER" id="PTHR10853">
    <property type="entry name" value="PELOTA"/>
    <property type="match status" value="1"/>
</dbReference>
<evidence type="ECO:0000313" key="13">
    <source>
        <dbReference type="Proteomes" id="UP000326924"/>
    </source>
</evidence>
<comment type="subcellular location">
    <subcellularLocation>
        <location evidence="2 10">Cytoplasm</location>
    </subcellularLocation>
</comment>
<dbReference type="InterPro" id="IPR042226">
    <property type="entry name" value="eFR1_2_sf"/>
</dbReference>
<keyword evidence="6 10" id="KW-0479">Metal-binding</keyword>
<dbReference type="InParanoid" id="A0A5J5F908"/>
<dbReference type="InterPro" id="IPR004405">
    <property type="entry name" value="TF_pelota"/>
</dbReference>
<dbReference type="FunFam" id="3.30.1330.30:FF:000008">
    <property type="entry name" value="Protein pelota homolog"/>
    <property type="match status" value="1"/>
</dbReference>
<dbReference type="InterPro" id="IPR005142">
    <property type="entry name" value="eRF1_3"/>
</dbReference>
<gene>
    <name evidence="12" type="ORF">FN846DRAFT_929822</name>
</gene>
<keyword evidence="7" id="KW-0498">Mitosis</keyword>
<evidence type="ECO:0000256" key="3">
    <source>
        <dbReference type="ARBA" id="ARBA00009504"/>
    </source>
</evidence>
<dbReference type="PANTHER" id="PTHR10853:SF0">
    <property type="entry name" value="PROTEIN PELOTA HOMOLOG"/>
    <property type="match status" value="1"/>
</dbReference>
<dbReference type="Pfam" id="PF26356">
    <property type="entry name" value="Pelota_N"/>
    <property type="match status" value="1"/>
</dbReference>
<dbReference type="Gene3D" id="2.30.30.870">
    <property type="entry name" value="Pelota, domain A"/>
    <property type="match status" value="1"/>
</dbReference>
<dbReference type="Gene3D" id="3.30.420.60">
    <property type="entry name" value="eRF1 domain 2"/>
    <property type="match status" value="1"/>
</dbReference>
<dbReference type="SUPFAM" id="SSF55315">
    <property type="entry name" value="L30e-like"/>
    <property type="match status" value="1"/>
</dbReference>
<accession>A0A5J5F908</accession>
<dbReference type="GO" id="GO:0046872">
    <property type="term" value="F:metal ion binding"/>
    <property type="evidence" value="ECO:0007669"/>
    <property type="project" value="UniProtKB-KW"/>
</dbReference>
<dbReference type="GO" id="GO:0071025">
    <property type="term" value="P:RNA surveillance"/>
    <property type="evidence" value="ECO:0007669"/>
    <property type="project" value="InterPro"/>
</dbReference>
<comment type="caution">
    <text evidence="12">The sequence shown here is derived from an EMBL/GenBank/DDBJ whole genome shotgun (WGS) entry which is preliminary data.</text>
</comment>
<sequence length="392" mass="43511">MKLIRKNLEKDGEGSITMCPEEDEDMWHAYNLIRPHDILRASALRKVSTTSSTGSVASQRVQLTLTITVDKIDFDAAGGALHISGRVLDENKYVPIGAHHTLDLELHRNFTLSKTLWDSVALETVRAACAPGENADIAAIVLHEGLACICAVTEHTTIERQRIEMSVPKKRSPEAHERGMERFYKAITEAFLRLFEIDKLKAVLLGSPGFYAAGLRDYIFSFAEKTENKPLLRARPKFIVEHTSSGHKHALTEALTSPAVKAKLADTRYAKEMEAVDAFFRMIHTDEFRAWYGAKEVAKAVEKGAVGTLLLSDSLFRSQSVAERRKFVAMKEEVERQGGEVLILSSIHESGVRLGNIGGIAAILTFPLEDLDEDEELELEEPKLEEDGGGQN</sequence>
<dbReference type="OrthoDB" id="10249111at2759"/>
<organism evidence="12 13">
    <name type="scientific">Sphaerosporella brunnea</name>
    <dbReference type="NCBI Taxonomy" id="1250544"/>
    <lineage>
        <taxon>Eukaryota</taxon>
        <taxon>Fungi</taxon>
        <taxon>Dikarya</taxon>
        <taxon>Ascomycota</taxon>
        <taxon>Pezizomycotina</taxon>
        <taxon>Pezizomycetes</taxon>
        <taxon>Pezizales</taxon>
        <taxon>Pyronemataceae</taxon>
        <taxon>Sphaerosporella</taxon>
    </lineage>
</organism>
<evidence type="ECO:0000256" key="10">
    <source>
        <dbReference type="RuleBase" id="RU362019"/>
    </source>
</evidence>
<dbReference type="GO" id="GO:0070651">
    <property type="term" value="P:nonfunctional rRNA decay"/>
    <property type="evidence" value="ECO:0007669"/>
    <property type="project" value="TreeGrafter"/>
</dbReference>
<dbReference type="GO" id="GO:0051301">
    <property type="term" value="P:cell division"/>
    <property type="evidence" value="ECO:0007669"/>
    <property type="project" value="UniProtKB-KW"/>
</dbReference>
<dbReference type="GO" id="GO:0051321">
    <property type="term" value="P:meiotic cell cycle"/>
    <property type="evidence" value="ECO:0007669"/>
    <property type="project" value="UniProtKB-KW"/>
</dbReference>
<evidence type="ECO:0000256" key="2">
    <source>
        <dbReference type="ARBA" id="ARBA00004496"/>
    </source>
</evidence>
<dbReference type="FunFam" id="2.30.30.870:FF:000001">
    <property type="entry name" value="Protein pelota homolog"/>
    <property type="match status" value="1"/>
</dbReference>
<comment type="similarity">
    <text evidence="3 10">Belongs to the eukaryotic release factor 1 family. Pelota subfamily.</text>
</comment>
<dbReference type="InterPro" id="IPR029064">
    <property type="entry name" value="Ribosomal_eL30-like_sf"/>
</dbReference>
<comment type="cofactor">
    <cofactor evidence="1 10">
        <name>a divalent metal cation</name>
        <dbReference type="ChEBI" id="CHEBI:60240"/>
    </cofactor>
</comment>
<evidence type="ECO:0000256" key="9">
    <source>
        <dbReference type="ARBA" id="ARBA00023306"/>
    </source>
</evidence>
<dbReference type="GO" id="GO:1990533">
    <property type="term" value="C:Dom34-Hbs1 complex"/>
    <property type="evidence" value="ECO:0007669"/>
    <property type="project" value="UniProtKB-ARBA"/>
</dbReference>
<dbReference type="InterPro" id="IPR005140">
    <property type="entry name" value="eRF1_Pelota-like_N"/>
</dbReference>
<dbReference type="Pfam" id="PF03465">
    <property type="entry name" value="eRF1_3"/>
    <property type="match status" value="1"/>
</dbReference>
<dbReference type="GO" id="GO:0006412">
    <property type="term" value="P:translation"/>
    <property type="evidence" value="ECO:0007669"/>
    <property type="project" value="UniProtKB-ARBA"/>
</dbReference>
<evidence type="ECO:0000313" key="12">
    <source>
        <dbReference type="EMBL" id="KAA8913399.1"/>
    </source>
</evidence>
<protein>
    <recommendedName>
        <fullName evidence="10">Protein DOM34 homolog</fullName>
    </recommendedName>
</protein>
<evidence type="ECO:0000256" key="8">
    <source>
        <dbReference type="ARBA" id="ARBA00023254"/>
    </source>
</evidence>
<dbReference type="FunFam" id="3.30.420.60:FF:000004">
    <property type="entry name" value="Protein DOM34 homolog"/>
    <property type="match status" value="1"/>
</dbReference>
<keyword evidence="4 10" id="KW-0963">Cytoplasm</keyword>
<dbReference type="GO" id="GO:0070966">
    <property type="term" value="P:nuclear-transcribed mRNA catabolic process, no-go decay"/>
    <property type="evidence" value="ECO:0007669"/>
    <property type="project" value="InterPro"/>
</dbReference>
<dbReference type="SMART" id="SM01194">
    <property type="entry name" value="eRF1_1"/>
    <property type="match status" value="1"/>
</dbReference>
<dbReference type="NCBIfam" id="TIGR00111">
    <property type="entry name" value="pelota"/>
    <property type="match status" value="1"/>
</dbReference>
<dbReference type="Pfam" id="PF03464">
    <property type="entry name" value="eRF1_2"/>
    <property type="match status" value="1"/>
</dbReference>
<comment type="function">
    <text evidence="10">Component of the Dom34-Hbs1 complex, a complex that recognizes stalled ribosomes and triggers the No-Go Decay (NGD) pathway (PubMed:20890290). In the Dom34-Hbs1 complex, dom34 recognizes ribosomes stalled at the 3' end of an mRNA and engages stalled ribosomes by destabilizing mRNA in the mRNA channel. Following ribosome-binding, the Dom34-Hbs1 complex promotes the disassembly of stalled ribosomes, followed by degradation of damaged mRNAs as part of the NGD pathway.</text>
</comment>
<evidence type="ECO:0000259" key="11">
    <source>
        <dbReference type="SMART" id="SM01194"/>
    </source>
</evidence>
<keyword evidence="13" id="KW-1185">Reference proteome</keyword>
<evidence type="ECO:0000256" key="1">
    <source>
        <dbReference type="ARBA" id="ARBA00001968"/>
    </source>
</evidence>
<proteinExistence type="inferred from homology"/>
<reference evidence="12 13" key="1">
    <citation type="submission" date="2019-09" db="EMBL/GenBank/DDBJ databases">
        <title>Draft genome of the ectomycorrhizal ascomycete Sphaerosporella brunnea.</title>
        <authorList>
            <consortium name="DOE Joint Genome Institute"/>
            <person name="Benucci G.M."/>
            <person name="Marozzi G."/>
            <person name="Antonielli L."/>
            <person name="Sanchez S."/>
            <person name="Marco P."/>
            <person name="Wang X."/>
            <person name="Falini L.B."/>
            <person name="Barry K."/>
            <person name="Haridas S."/>
            <person name="Lipzen A."/>
            <person name="Labutti K."/>
            <person name="Grigoriev I.V."/>
            <person name="Murat C."/>
            <person name="Martin F."/>
            <person name="Albertini E."/>
            <person name="Donnini D."/>
            <person name="Bonito G."/>
        </authorList>
    </citation>
    <scope>NUCLEOTIDE SEQUENCE [LARGE SCALE GENOMIC DNA]</scope>
    <source>
        <strain evidence="12 13">Sb_GMNB300</strain>
    </source>
</reference>
<evidence type="ECO:0000256" key="6">
    <source>
        <dbReference type="ARBA" id="ARBA00022723"/>
    </source>
</evidence>
<evidence type="ECO:0000256" key="7">
    <source>
        <dbReference type="ARBA" id="ARBA00022776"/>
    </source>
</evidence>
<dbReference type="GO" id="GO:0070481">
    <property type="term" value="P:nuclear-transcribed mRNA catabolic process, non-stop decay"/>
    <property type="evidence" value="ECO:0007669"/>
    <property type="project" value="InterPro"/>
</dbReference>
<dbReference type="InterPro" id="IPR005141">
    <property type="entry name" value="eRF1_2"/>
</dbReference>
<keyword evidence="9" id="KW-0131">Cell cycle</keyword>
<evidence type="ECO:0000256" key="4">
    <source>
        <dbReference type="ARBA" id="ARBA00022490"/>
    </source>
</evidence>
<dbReference type="AlphaFoldDB" id="A0A5J5F908"/>
<feature type="domain" description="eRF1/Pelota-like N-terminal" evidence="11">
    <location>
        <begin position="1"/>
        <end position="130"/>
    </location>
</feature>
<keyword evidence="8" id="KW-0469">Meiosis</keyword>
<dbReference type="GO" id="GO:0032790">
    <property type="term" value="P:ribosome disassembly"/>
    <property type="evidence" value="ECO:0007669"/>
    <property type="project" value="TreeGrafter"/>
</dbReference>
<dbReference type="GO" id="GO:0005737">
    <property type="term" value="C:cytoplasm"/>
    <property type="evidence" value="ECO:0007669"/>
    <property type="project" value="UniProtKB-SubCell"/>
</dbReference>
<dbReference type="InterPro" id="IPR038069">
    <property type="entry name" value="Pelota/DOM34_N"/>
</dbReference>